<reference evidence="8" key="1">
    <citation type="submission" date="2020-01" db="EMBL/GenBank/DDBJ databases">
        <title>Genome Sequencing of Three Apophysomyces-Like Fungal Strains Confirms a Novel Fungal Genus in the Mucoromycota with divergent Burkholderia-like Endosymbiotic Bacteria.</title>
        <authorList>
            <person name="Stajich J.E."/>
            <person name="Macias A.M."/>
            <person name="Carter-House D."/>
            <person name="Lovett B."/>
            <person name="Kasson L.R."/>
            <person name="Berry K."/>
            <person name="Grigoriev I."/>
            <person name="Chang Y."/>
            <person name="Spatafora J."/>
            <person name="Kasson M.T."/>
        </authorList>
    </citation>
    <scope>NUCLEOTIDE SEQUENCE</scope>
    <source>
        <strain evidence="8">NRRL A-21654</strain>
    </source>
</reference>
<dbReference type="InterPro" id="IPR027417">
    <property type="entry name" value="P-loop_NTPase"/>
</dbReference>
<accession>A0A8H7ETI9</accession>
<keyword evidence="4" id="KW-0227">DNA damage</keyword>
<protein>
    <submittedName>
        <fullName evidence="8">Cell cycle checkpoint protein rad17</fullName>
    </submittedName>
</protein>
<comment type="caution">
    <text evidence="8">The sequence shown here is derived from an EMBL/GenBank/DDBJ whole genome shotgun (WGS) entry which is preliminary data.</text>
</comment>
<dbReference type="InterPro" id="IPR004582">
    <property type="entry name" value="Checkpoint_prot_Rad17_Rad24"/>
</dbReference>
<dbReference type="OrthoDB" id="10265971at2759"/>
<dbReference type="EMBL" id="JABAYA010000011">
    <property type="protein sequence ID" value="KAF7731212.1"/>
    <property type="molecule type" value="Genomic_DNA"/>
</dbReference>
<dbReference type="GO" id="GO:0005634">
    <property type="term" value="C:nucleus"/>
    <property type="evidence" value="ECO:0007669"/>
    <property type="project" value="UniProtKB-SubCell"/>
</dbReference>
<dbReference type="GO" id="GO:0006281">
    <property type="term" value="P:DNA repair"/>
    <property type="evidence" value="ECO:0007669"/>
    <property type="project" value="InterPro"/>
</dbReference>
<dbReference type="SUPFAM" id="SSF52540">
    <property type="entry name" value="P-loop containing nucleoside triphosphate hydrolases"/>
    <property type="match status" value="1"/>
</dbReference>
<dbReference type="PANTHER" id="PTHR12172:SF0">
    <property type="entry name" value="CELL CYCLE CHECKPOINT PROTEIN RAD17"/>
    <property type="match status" value="1"/>
</dbReference>
<evidence type="ECO:0000256" key="4">
    <source>
        <dbReference type="ARBA" id="ARBA00022763"/>
    </source>
</evidence>
<dbReference type="AlphaFoldDB" id="A0A8H7ETI9"/>
<evidence type="ECO:0000256" key="6">
    <source>
        <dbReference type="ARBA" id="ARBA00023242"/>
    </source>
</evidence>
<evidence type="ECO:0000313" key="8">
    <source>
        <dbReference type="EMBL" id="KAF7731212.1"/>
    </source>
</evidence>
<name>A0A8H7ETI9_9FUNG</name>
<evidence type="ECO:0000256" key="2">
    <source>
        <dbReference type="ARBA" id="ARBA00006168"/>
    </source>
</evidence>
<keyword evidence="5" id="KW-0067">ATP-binding</keyword>
<keyword evidence="9" id="KW-1185">Reference proteome</keyword>
<evidence type="ECO:0000256" key="5">
    <source>
        <dbReference type="ARBA" id="ARBA00022840"/>
    </source>
</evidence>
<dbReference type="GO" id="GO:0005524">
    <property type="term" value="F:ATP binding"/>
    <property type="evidence" value="ECO:0007669"/>
    <property type="project" value="UniProtKB-KW"/>
</dbReference>
<keyword evidence="6" id="KW-0539">Nucleus</keyword>
<evidence type="ECO:0000256" key="7">
    <source>
        <dbReference type="ARBA" id="ARBA00023306"/>
    </source>
</evidence>
<dbReference type="Pfam" id="PF03215">
    <property type="entry name" value="Rad17"/>
    <property type="match status" value="1"/>
</dbReference>
<comment type="subcellular location">
    <subcellularLocation>
        <location evidence="1">Nucleus</location>
    </subcellularLocation>
</comment>
<dbReference type="Gene3D" id="1.10.8.60">
    <property type="match status" value="1"/>
</dbReference>
<evidence type="ECO:0000256" key="3">
    <source>
        <dbReference type="ARBA" id="ARBA00022741"/>
    </source>
</evidence>
<keyword evidence="7" id="KW-0131">Cell cycle</keyword>
<proteinExistence type="inferred from homology"/>
<dbReference type="GO" id="GO:0000077">
    <property type="term" value="P:DNA damage checkpoint signaling"/>
    <property type="evidence" value="ECO:0007669"/>
    <property type="project" value="TreeGrafter"/>
</dbReference>
<evidence type="ECO:0000313" key="9">
    <source>
        <dbReference type="Proteomes" id="UP000605846"/>
    </source>
</evidence>
<dbReference type="PANTHER" id="PTHR12172">
    <property type="entry name" value="CELL CYCLE CHECKPOINT PROTEIN RAD17"/>
    <property type="match status" value="1"/>
</dbReference>
<organism evidence="8 9">
    <name type="scientific">Apophysomyces ossiformis</name>
    <dbReference type="NCBI Taxonomy" id="679940"/>
    <lineage>
        <taxon>Eukaryota</taxon>
        <taxon>Fungi</taxon>
        <taxon>Fungi incertae sedis</taxon>
        <taxon>Mucoromycota</taxon>
        <taxon>Mucoromycotina</taxon>
        <taxon>Mucoromycetes</taxon>
        <taxon>Mucorales</taxon>
        <taxon>Mucorineae</taxon>
        <taxon>Mucoraceae</taxon>
        <taxon>Apophysomyces</taxon>
    </lineage>
</organism>
<sequence length="413" mass="46409">MAWPAGSGKSAVIRTLAKVGDYELVEWTNAVRDDSGDSSYESNMSKFEDFLLRSTRMPTFTIDSEGPRKKIILLDDLPDITTNDTKSHFQTLLKSCLTDDFSIPFLIVLVSTDVSTETGLSRNRGREVFVSSIYDIIPREVLCSPECGWVEFNPATKAKIVKMLRHIASIESTRPGKARLSADRISAIADSSHGDIRCAINTLQFELFDPGLRVPQKRKRESSVNTRKPGWAFGVTARVECNIFLPYLHENCLKFCDNIRDYTQFLENLGVGDHIASIGNWQDDVRLEYQSLISMRGIMCTEPMPASGKMIELNKPAFWCSQKFSDEHVHDTESVTSSIVDIQRKVTDRISLTADELRTLSTVTVPFALPTIIETHPTTTGRQEAWEDAIDEFSDDEFDKVFGDGSDLADLPW</sequence>
<dbReference type="Gene3D" id="3.40.50.300">
    <property type="entry name" value="P-loop containing nucleotide triphosphate hydrolases"/>
    <property type="match status" value="1"/>
</dbReference>
<dbReference type="GO" id="GO:0033314">
    <property type="term" value="P:mitotic DNA replication checkpoint signaling"/>
    <property type="evidence" value="ECO:0007669"/>
    <property type="project" value="TreeGrafter"/>
</dbReference>
<dbReference type="GO" id="GO:0003682">
    <property type="term" value="F:chromatin binding"/>
    <property type="evidence" value="ECO:0007669"/>
    <property type="project" value="TreeGrafter"/>
</dbReference>
<dbReference type="Proteomes" id="UP000605846">
    <property type="component" value="Unassembled WGS sequence"/>
</dbReference>
<keyword evidence="3" id="KW-0547">Nucleotide-binding</keyword>
<comment type="similarity">
    <text evidence="2">Belongs to the rad17/RAD24 family.</text>
</comment>
<gene>
    <name evidence="8" type="primary">RAD17</name>
    <name evidence="8" type="ORF">EC973_000627</name>
</gene>
<dbReference type="GO" id="GO:0003689">
    <property type="term" value="F:DNA clamp loader activity"/>
    <property type="evidence" value="ECO:0007669"/>
    <property type="project" value="TreeGrafter"/>
</dbReference>
<evidence type="ECO:0000256" key="1">
    <source>
        <dbReference type="ARBA" id="ARBA00004123"/>
    </source>
</evidence>